<dbReference type="AlphaFoldDB" id="X6PDU8"/>
<proteinExistence type="predicted"/>
<keyword evidence="3" id="KW-1185">Reference proteome</keyword>
<organism evidence="2 3">
    <name type="scientific">Reticulomyxa filosa</name>
    <dbReference type="NCBI Taxonomy" id="46433"/>
    <lineage>
        <taxon>Eukaryota</taxon>
        <taxon>Sar</taxon>
        <taxon>Rhizaria</taxon>
        <taxon>Retaria</taxon>
        <taxon>Foraminifera</taxon>
        <taxon>Monothalamids</taxon>
        <taxon>Reticulomyxidae</taxon>
        <taxon>Reticulomyxa</taxon>
    </lineage>
</organism>
<evidence type="ECO:0000313" key="2">
    <source>
        <dbReference type="EMBL" id="ETO36685.1"/>
    </source>
</evidence>
<protein>
    <recommendedName>
        <fullName evidence="1">Reverse transcriptase domain-containing protein</fullName>
    </recommendedName>
</protein>
<accession>X6PDU8</accession>
<feature type="domain" description="Reverse transcriptase" evidence="1">
    <location>
        <begin position="49"/>
        <end position="173"/>
    </location>
</feature>
<name>X6PDU8_RETFI</name>
<dbReference type="Pfam" id="PF00078">
    <property type="entry name" value="RVT_1"/>
    <property type="match status" value="1"/>
</dbReference>
<reference evidence="2 3" key="1">
    <citation type="journal article" date="2013" name="Curr. Biol.">
        <title>The Genome of the Foraminiferan Reticulomyxa filosa.</title>
        <authorList>
            <person name="Glockner G."/>
            <person name="Hulsmann N."/>
            <person name="Schleicher M."/>
            <person name="Noegel A.A."/>
            <person name="Eichinger L."/>
            <person name="Gallinger C."/>
            <person name="Pawlowski J."/>
            <person name="Sierra R."/>
            <person name="Euteneuer U."/>
            <person name="Pillet L."/>
            <person name="Moustafa A."/>
            <person name="Platzer M."/>
            <person name="Groth M."/>
            <person name="Szafranski K."/>
            <person name="Schliwa M."/>
        </authorList>
    </citation>
    <scope>NUCLEOTIDE SEQUENCE [LARGE SCALE GENOMIC DNA]</scope>
</reference>
<dbReference type="EMBL" id="ASPP01000389">
    <property type="protein sequence ID" value="ETO36685.1"/>
    <property type="molecule type" value="Genomic_DNA"/>
</dbReference>
<sequence>MGITEEEIIEALRYISSHKLLSGVGKLLERIITMRLMWYLNENKLLHQCQEECIGGWIASSKIELDKSNERNFEVGVPQGSSLSPMLFLLYINDKTVEDPIQCGMFADDVALWTSIYTSDEKEMEWQLNQLQKSLDNTQSITFKMKNKKKYPKMKLKLDCSNIEEADYVKYLGSNNISTMFMAKQQRNIYCIPQLSGHPGMEQQTKTRRDSKSGNVQILGVRHSECNLTDSTIGITKTTRRIKTLSQMYSMDDGVSIVEKQSRYIHAAEVMQPDKYPHSNMLPMQIAKLPHSNKSPFEKWKDPNVKSKQFDKHWKKFNPSIKMKE</sequence>
<evidence type="ECO:0000313" key="3">
    <source>
        <dbReference type="Proteomes" id="UP000023152"/>
    </source>
</evidence>
<comment type="caution">
    <text evidence="2">The sequence shown here is derived from an EMBL/GenBank/DDBJ whole genome shotgun (WGS) entry which is preliminary data.</text>
</comment>
<dbReference type="OrthoDB" id="411173at2759"/>
<evidence type="ECO:0000259" key="1">
    <source>
        <dbReference type="Pfam" id="PF00078"/>
    </source>
</evidence>
<gene>
    <name evidence="2" type="ORF">RFI_00377</name>
</gene>
<dbReference type="Proteomes" id="UP000023152">
    <property type="component" value="Unassembled WGS sequence"/>
</dbReference>
<dbReference type="InterPro" id="IPR000477">
    <property type="entry name" value="RT_dom"/>
</dbReference>